<protein>
    <submittedName>
        <fullName evidence="2">Uncharacterized protein</fullName>
    </submittedName>
</protein>
<organism evidence="2 3">
    <name type="scientific">Streptomyces chartreusis</name>
    <dbReference type="NCBI Taxonomy" id="1969"/>
    <lineage>
        <taxon>Bacteria</taxon>
        <taxon>Bacillati</taxon>
        <taxon>Actinomycetota</taxon>
        <taxon>Actinomycetes</taxon>
        <taxon>Kitasatosporales</taxon>
        <taxon>Streptomycetaceae</taxon>
        <taxon>Streptomyces</taxon>
    </lineage>
</organism>
<name>A0A7H8TAA6_STRCX</name>
<evidence type="ECO:0000256" key="1">
    <source>
        <dbReference type="SAM" id="Phobius"/>
    </source>
</evidence>
<proteinExistence type="predicted"/>
<keyword evidence="1" id="KW-0472">Membrane</keyword>
<dbReference type="Proteomes" id="UP000509418">
    <property type="component" value="Chromosome"/>
</dbReference>
<keyword evidence="3" id="KW-1185">Reference proteome</keyword>
<keyword evidence="1" id="KW-1133">Transmembrane helix</keyword>
<dbReference type="AlphaFoldDB" id="A0A7H8TAA6"/>
<accession>A0A7H8TAA6</accession>
<evidence type="ECO:0000313" key="2">
    <source>
        <dbReference type="EMBL" id="QKZ20334.1"/>
    </source>
</evidence>
<feature type="transmembrane region" description="Helical" evidence="1">
    <location>
        <begin position="50"/>
        <end position="72"/>
    </location>
</feature>
<dbReference type="EMBL" id="CP056041">
    <property type="protein sequence ID" value="QKZ20334.1"/>
    <property type="molecule type" value="Genomic_DNA"/>
</dbReference>
<sequence length="258" mass="28035">MGGSQPTGLRAMQRAGMRAVRRRRELRAEEARIQSERETLTRSRTRAESYALIAAAVVGAVSLAVTAWGTYWTAQVAEDQLAQSKEQDADKKKDQASRVIFWVEGAGGILPGIGTRLVITNQSQYPLTLLTVGLRITEQRDERTEWSSVARVATGGVPPCSELRVEVSDLRHTNGKPVGDGPAALAVLSLGFVDSKGEAWWRDESGRLEADGDYVQGQSTETTFEVNGKARKLKGLDPSQPAITFGEFKPMEGCGSDK</sequence>
<gene>
    <name evidence="2" type="ORF">HUT05_25075</name>
</gene>
<keyword evidence="1" id="KW-0812">Transmembrane</keyword>
<reference evidence="2 3" key="1">
    <citation type="submission" date="2020-06" db="EMBL/GenBank/DDBJ databases">
        <title>Genome mining for natural products.</title>
        <authorList>
            <person name="Zhang B."/>
            <person name="Shi J."/>
            <person name="Ge H."/>
        </authorList>
    </citation>
    <scope>NUCLEOTIDE SEQUENCE [LARGE SCALE GENOMIC DNA]</scope>
    <source>
        <strain evidence="2 3">NA02069</strain>
    </source>
</reference>
<evidence type="ECO:0000313" key="3">
    <source>
        <dbReference type="Proteomes" id="UP000509418"/>
    </source>
</evidence>
<dbReference type="RefSeq" id="WP_176576394.1">
    <property type="nucleotide sequence ID" value="NZ_CBDRGH010000036.1"/>
</dbReference>